<organism evidence="1 2">
    <name type="scientific">Liparis tanakae</name>
    <name type="common">Tanaka's snailfish</name>
    <dbReference type="NCBI Taxonomy" id="230148"/>
    <lineage>
        <taxon>Eukaryota</taxon>
        <taxon>Metazoa</taxon>
        <taxon>Chordata</taxon>
        <taxon>Craniata</taxon>
        <taxon>Vertebrata</taxon>
        <taxon>Euteleostomi</taxon>
        <taxon>Actinopterygii</taxon>
        <taxon>Neopterygii</taxon>
        <taxon>Teleostei</taxon>
        <taxon>Neoteleostei</taxon>
        <taxon>Acanthomorphata</taxon>
        <taxon>Eupercaria</taxon>
        <taxon>Perciformes</taxon>
        <taxon>Cottioidei</taxon>
        <taxon>Cottales</taxon>
        <taxon>Liparidae</taxon>
        <taxon>Liparis</taxon>
    </lineage>
</organism>
<sequence>MQNQIHAHSCFEWTDMDPAPLKCSARGLFSLRSAQVFQGDVGVAWSERSRVTQVESAAGTRPR</sequence>
<dbReference type="EMBL" id="SRLO01000156">
    <property type="protein sequence ID" value="TNN70962.1"/>
    <property type="molecule type" value="Genomic_DNA"/>
</dbReference>
<proteinExistence type="predicted"/>
<gene>
    <name evidence="1" type="ORF">EYF80_018778</name>
</gene>
<dbReference type="AlphaFoldDB" id="A0A4Z2I148"/>
<protein>
    <submittedName>
        <fullName evidence="1">Uncharacterized protein</fullName>
    </submittedName>
</protein>
<comment type="caution">
    <text evidence="1">The sequence shown here is derived from an EMBL/GenBank/DDBJ whole genome shotgun (WGS) entry which is preliminary data.</text>
</comment>
<evidence type="ECO:0000313" key="2">
    <source>
        <dbReference type="Proteomes" id="UP000314294"/>
    </source>
</evidence>
<accession>A0A4Z2I148</accession>
<keyword evidence="2" id="KW-1185">Reference proteome</keyword>
<name>A0A4Z2I148_9TELE</name>
<reference evidence="1 2" key="1">
    <citation type="submission" date="2019-03" db="EMBL/GenBank/DDBJ databases">
        <title>First draft genome of Liparis tanakae, snailfish: a comprehensive survey of snailfish specific genes.</title>
        <authorList>
            <person name="Kim W."/>
            <person name="Song I."/>
            <person name="Jeong J.-H."/>
            <person name="Kim D."/>
            <person name="Kim S."/>
            <person name="Ryu S."/>
            <person name="Song J.Y."/>
            <person name="Lee S.K."/>
        </authorList>
    </citation>
    <scope>NUCLEOTIDE SEQUENCE [LARGE SCALE GENOMIC DNA]</scope>
    <source>
        <tissue evidence="1">Muscle</tissue>
    </source>
</reference>
<dbReference type="Proteomes" id="UP000314294">
    <property type="component" value="Unassembled WGS sequence"/>
</dbReference>
<evidence type="ECO:0000313" key="1">
    <source>
        <dbReference type="EMBL" id="TNN70962.1"/>
    </source>
</evidence>